<feature type="domain" description="Rhodanese" evidence="2">
    <location>
        <begin position="10"/>
        <end position="131"/>
    </location>
</feature>
<dbReference type="SUPFAM" id="SSF52540">
    <property type="entry name" value="P-loop containing nucleoside triphosphate hydrolases"/>
    <property type="match status" value="1"/>
</dbReference>
<evidence type="ECO:0000259" key="2">
    <source>
        <dbReference type="PROSITE" id="PS50206"/>
    </source>
</evidence>
<dbReference type="PROSITE" id="PS50206">
    <property type="entry name" value="RHODANESE_3"/>
    <property type="match status" value="1"/>
</dbReference>
<dbReference type="Pfam" id="PF26341">
    <property type="entry name" value="AAA_SelU"/>
    <property type="match status" value="1"/>
</dbReference>
<dbReference type="SMART" id="SM00450">
    <property type="entry name" value="RHOD"/>
    <property type="match status" value="1"/>
</dbReference>
<keyword evidence="3" id="KW-0808">Transferase</keyword>
<evidence type="ECO:0000313" key="4">
    <source>
        <dbReference type="Proteomes" id="UP001224418"/>
    </source>
</evidence>
<dbReference type="InterPro" id="IPR036873">
    <property type="entry name" value="Rhodanese-like_dom_sf"/>
</dbReference>
<dbReference type="GO" id="GO:0016740">
    <property type="term" value="F:transferase activity"/>
    <property type="evidence" value="ECO:0007669"/>
    <property type="project" value="UniProtKB-KW"/>
</dbReference>
<dbReference type="RefSeq" id="WP_307355294.1">
    <property type="nucleotide sequence ID" value="NZ_BAAACJ010000012.1"/>
</dbReference>
<sequence length="354" mass="40896">MLQLIEYKDISEDHFLIDVRSEGEYKEATINGSFNLPILNDEERKLIGTLYKENVEQAKILGVKIGSEKLPEIFNTVLKIYKGNKNLVFFCARGGMRSGVLSSMLEALGIKLYKLKDGYKGYRKFVLEAIPKINEDITYIVLHGNTGVGKTRILHKLIELGCDVLDLEGCANHRGSLLGDVGLPKKQSQKQFESNIYHSLVKIKSPFVFVEAESRRIGNVFIPPYIHEKMKNGIHIFLDASLNFRAKVILEEYLKGENAKEDILGCLDKLERYISKENIARYKELVQNDEYEFVVEDLMKKYYDPMYTHTSNTYEYDLNLQITDLDKCSETIFNWYKESIVKNQLEEENQNEVE</sequence>
<comment type="caution">
    <text evidence="3">The sequence shown here is derived from an EMBL/GenBank/DDBJ whole genome shotgun (WGS) entry which is preliminary data.</text>
</comment>
<evidence type="ECO:0000256" key="1">
    <source>
        <dbReference type="ARBA" id="ARBA00023266"/>
    </source>
</evidence>
<dbReference type="EC" id="2.9.1.-" evidence="3"/>
<dbReference type="NCBIfam" id="NF008750">
    <property type="entry name" value="PRK11784.1-2"/>
    <property type="match status" value="1"/>
</dbReference>
<keyword evidence="1" id="KW-0711">Selenium</keyword>
<accession>A0ABU0JSZ2</accession>
<dbReference type="Gene3D" id="3.40.50.300">
    <property type="entry name" value="P-loop containing nucleotide triphosphate hydrolases"/>
    <property type="match status" value="1"/>
</dbReference>
<protein>
    <submittedName>
        <fullName evidence="3">tRNA 2-selenouridine synthase</fullName>
        <ecNumber evidence="3">2.9.1.-</ecNumber>
    </submittedName>
</protein>
<name>A0ABU0JSZ2_HATLI</name>
<dbReference type="SUPFAM" id="SSF52821">
    <property type="entry name" value="Rhodanese/Cell cycle control phosphatase"/>
    <property type="match status" value="1"/>
</dbReference>
<proteinExistence type="predicted"/>
<dbReference type="Pfam" id="PF00581">
    <property type="entry name" value="Rhodanese"/>
    <property type="match status" value="1"/>
</dbReference>
<dbReference type="Gene3D" id="3.40.250.10">
    <property type="entry name" value="Rhodanese-like domain"/>
    <property type="match status" value="1"/>
</dbReference>
<dbReference type="InterPro" id="IPR001763">
    <property type="entry name" value="Rhodanese-like_dom"/>
</dbReference>
<dbReference type="InterPro" id="IPR017582">
    <property type="entry name" value="SelU"/>
</dbReference>
<dbReference type="PANTHER" id="PTHR30401:SF0">
    <property type="entry name" value="TRNA 2-SELENOURIDINE SYNTHASE"/>
    <property type="match status" value="1"/>
</dbReference>
<dbReference type="Proteomes" id="UP001224418">
    <property type="component" value="Unassembled WGS sequence"/>
</dbReference>
<dbReference type="EMBL" id="JAUSWN010000006">
    <property type="protein sequence ID" value="MDQ0479199.1"/>
    <property type="molecule type" value="Genomic_DNA"/>
</dbReference>
<dbReference type="NCBIfam" id="TIGR03167">
    <property type="entry name" value="tRNA_sel_U_synt"/>
    <property type="match status" value="1"/>
</dbReference>
<gene>
    <name evidence="3" type="ORF">QOZ93_000939</name>
</gene>
<evidence type="ECO:0000313" key="3">
    <source>
        <dbReference type="EMBL" id="MDQ0479199.1"/>
    </source>
</evidence>
<organism evidence="3 4">
    <name type="scientific">Hathewaya limosa</name>
    <name type="common">Clostridium limosum</name>
    <dbReference type="NCBI Taxonomy" id="1536"/>
    <lineage>
        <taxon>Bacteria</taxon>
        <taxon>Bacillati</taxon>
        <taxon>Bacillota</taxon>
        <taxon>Clostridia</taxon>
        <taxon>Eubacteriales</taxon>
        <taxon>Clostridiaceae</taxon>
        <taxon>Hathewaya</taxon>
    </lineage>
</organism>
<dbReference type="NCBIfam" id="NF008752">
    <property type="entry name" value="PRK11784.1-4"/>
    <property type="match status" value="1"/>
</dbReference>
<keyword evidence="4" id="KW-1185">Reference proteome</keyword>
<dbReference type="InterPro" id="IPR027417">
    <property type="entry name" value="P-loop_NTPase"/>
</dbReference>
<dbReference type="PANTHER" id="PTHR30401">
    <property type="entry name" value="TRNA 2-SELENOURIDINE SYNTHASE"/>
    <property type="match status" value="1"/>
</dbReference>
<dbReference type="InterPro" id="IPR058840">
    <property type="entry name" value="AAA_SelU"/>
</dbReference>
<reference evidence="3 4" key="1">
    <citation type="submission" date="2023-07" db="EMBL/GenBank/DDBJ databases">
        <title>Genomic Encyclopedia of Type Strains, Phase IV (KMG-IV): sequencing the most valuable type-strain genomes for metagenomic binning, comparative biology and taxonomic classification.</title>
        <authorList>
            <person name="Goeker M."/>
        </authorList>
    </citation>
    <scope>NUCLEOTIDE SEQUENCE [LARGE SCALE GENOMIC DNA]</scope>
    <source>
        <strain evidence="3 4">DSM 1400</strain>
    </source>
</reference>